<feature type="region of interest" description="Disordered" evidence="1">
    <location>
        <begin position="217"/>
        <end position="259"/>
    </location>
</feature>
<evidence type="ECO:0000256" key="1">
    <source>
        <dbReference type="SAM" id="MobiDB-lite"/>
    </source>
</evidence>
<proteinExistence type="predicted"/>
<sequence>MHIPDQLPSASATILSGGHLHEVMAGCMLSPEHRRRFLRLAALGISPPEYASRFERLYGWQAPDEILEYERCRLAYADALDRIPDTYSFIDVDSEDDAAFADELAAHPQLAGEGIAFDYLPPSARWLIEEGDVERLLDRLLSSYAGTMFLFTGLIYLGSDPSGDSCWIGLLPDKTSGKTKAVTVHPYNHETGELEGDVYFSLAHFIASFWGSVSADEYEEDFDEDPDEDLKVDAEDDAGESGDGTTGGEPRIAETPVGPEGLYISEEIVEAFSEKAAGQYEKRPEILRPEELFERAHWLLGHSYDDPTYAFAEHIDSAPTVADWQQEKKLLRKHPHLAFYWIIAHYFMKNDQACKEACEIAMTLSGEVAKALAHRMLKQLKTEQSLFPAITSADRLSKLRENTRKNCSDAQLEASQEQATSAEQSKATNRLTEKQCQSRLASGEDPFAIIAAFPDDVATHDLCLETAAKNDAEFAKQAKQYFSERADSYYNTWPYDSDRLDRRFSLPCSAAFRSGLRYNAEHKKAFCGITKTLGMLDDDAAMLAFAEAIDRLEQDDDRFEPVLESLAESNHARKAELLHRAARRFLGSRSEALEKQKRIEAKGPTLDAMFMQNSKLRPALSYALHLEDEESERLVDIVLASRENLAILGLGLGDAFRVVRRRGLNRHLSFVHDYLKTVEQASEKIGSFEFRVLYNAAEAAITFAGLVPEDAVPFLKGLFQTALGLTNAGAKIDLIASALSGLLLHQLEDEHRQWLLRILGNRNGEYRVYGPLAALAGLDVSQLPADWPAADIKASVYHHVYFDPKPMVDYTPMYIEAAARDAYENLTEEALPPFDDSDQYANRIPEDHLIKAIAHPERYSIQHVFERMAEAQLRSHDLIAPAGAWLLESLRFSADEFRYDQGYDRWNCLRALVLQAEASIPVLAACLDLPYIKKDWYVYLFMVMRLCLNEAKARAEYAAMPAEELFRRLENPATVDLPALDILAAAAIARSGAQALQPGLSALRRRLQYLNDQYPHYSDHDYVISRLPVILLQLGEEAWRAIEGIYNENPQNEEIKKVLGSALQADITAPATLPPLSEESPLLLVHALSHPSSEGRTLSIKRTEEGLQIEFSLTGFHLHSLLPDAKKTDRANVAVEYEETLCRAVQLEGYAPAAKKGAGQKKRR</sequence>
<evidence type="ECO:0000313" key="2">
    <source>
        <dbReference type="EMBL" id="KAB2932715.1"/>
    </source>
</evidence>
<feature type="compositionally biased region" description="Polar residues" evidence="1">
    <location>
        <begin position="413"/>
        <end position="431"/>
    </location>
</feature>
<name>A0A833LYV7_9LEPT</name>
<organism evidence="2 3">
    <name type="scientific">Leptonema illini</name>
    <dbReference type="NCBI Taxonomy" id="183"/>
    <lineage>
        <taxon>Bacteria</taxon>
        <taxon>Pseudomonadati</taxon>
        <taxon>Spirochaetota</taxon>
        <taxon>Spirochaetia</taxon>
        <taxon>Leptospirales</taxon>
        <taxon>Leptospiraceae</taxon>
        <taxon>Leptonema</taxon>
    </lineage>
</organism>
<protein>
    <submittedName>
        <fullName evidence="2">Uncharacterized protein</fullName>
    </submittedName>
</protein>
<feature type="compositionally biased region" description="Acidic residues" evidence="1">
    <location>
        <begin position="217"/>
        <end position="240"/>
    </location>
</feature>
<feature type="region of interest" description="Disordered" evidence="1">
    <location>
        <begin position="410"/>
        <end position="431"/>
    </location>
</feature>
<comment type="caution">
    <text evidence="2">The sequence shown here is derived from an EMBL/GenBank/DDBJ whole genome shotgun (WGS) entry which is preliminary data.</text>
</comment>
<dbReference type="Proteomes" id="UP000460298">
    <property type="component" value="Unassembled WGS sequence"/>
</dbReference>
<accession>A0A833LYV7</accession>
<gene>
    <name evidence="2" type="ORF">F9K24_10065</name>
</gene>
<evidence type="ECO:0000313" key="3">
    <source>
        <dbReference type="Proteomes" id="UP000460298"/>
    </source>
</evidence>
<dbReference type="EMBL" id="WBUI01000008">
    <property type="protein sequence ID" value="KAB2932715.1"/>
    <property type="molecule type" value="Genomic_DNA"/>
</dbReference>
<dbReference type="AlphaFoldDB" id="A0A833LYV7"/>
<reference evidence="2 3" key="1">
    <citation type="submission" date="2019-10" db="EMBL/GenBank/DDBJ databases">
        <title>Extracellular Electron Transfer in a Candidatus Methanoperedens spp. Enrichment Culture.</title>
        <authorList>
            <person name="Berger S."/>
            <person name="Rangel Shaw D."/>
            <person name="Berben T."/>
            <person name="In 'T Zandt M."/>
            <person name="Frank J."/>
            <person name="Reimann J."/>
            <person name="Jetten M.S.M."/>
            <person name="Welte C.U."/>
        </authorList>
    </citation>
    <scope>NUCLEOTIDE SEQUENCE [LARGE SCALE GENOMIC DNA]</scope>
    <source>
        <strain evidence="2">SB12</strain>
    </source>
</reference>